<evidence type="ECO:0000313" key="7">
    <source>
        <dbReference type="EMBL" id="RUM99800.1"/>
    </source>
</evidence>
<protein>
    <submittedName>
        <fullName evidence="7">5-oxoprolinase</fullName>
    </submittedName>
</protein>
<feature type="compositionally biased region" description="Basic and acidic residues" evidence="2">
    <location>
        <begin position="854"/>
        <end position="863"/>
    </location>
</feature>
<dbReference type="Proteomes" id="UP000281647">
    <property type="component" value="Unassembled WGS sequence"/>
</dbReference>
<dbReference type="Pfam" id="PF01968">
    <property type="entry name" value="Hydantoinase_A"/>
    <property type="match status" value="1"/>
</dbReference>
<dbReference type="InterPro" id="IPR002821">
    <property type="entry name" value="Hydantoinase_A"/>
</dbReference>
<feature type="region of interest" description="Disordered" evidence="2">
    <location>
        <begin position="627"/>
        <end position="654"/>
    </location>
</feature>
<dbReference type="AlphaFoldDB" id="A0A432VC95"/>
<feature type="domain" description="Hydantoinase B/oxoprolinase" evidence="4">
    <location>
        <begin position="724"/>
        <end position="1268"/>
    </location>
</feature>
<dbReference type="InterPro" id="IPR049517">
    <property type="entry name" value="ACX-like_C"/>
</dbReference>
<reference evidence="7 8" key="1">
    <citation type="submission" date="2018-11" db="EMBL/GenBank/DDBJ databases">
        <title>Pseudaminobacter arsenicus sp. nov., an arsenic-resistant bacterium isolated from arsenic-rich aquifers.</title>
        <authorList>
            <person name="Mu Y."/>
        </authorList>
    </citation>
    <scope>NUCLEOTIDE SEQUENCE [LARGE SCALE GENOMIC DNA]</scope>
    <source>
        <strain evidence="7 8">CB3</strain>
    </source>
</reference>
<dbReference type="EMBL" id="RKST01000001">
    <property type="protein sequence ID" value="RUM99800.1"/>
    <property type="molecule type" value="Genomic_DNA"/>
</dbReference>
<evidence type="ECO:0000313" key="8">
    <source>
        <dbReference type="Proteomes" id="UP000281647"/>
    </source>
</evidence>
<evidence type="ECO:0000256" key="1">
    <source>
        <dbReference type="ARBA" id="ARBA00010403"/>
    </source>
</evidence>
<proteinExistence type="inferred from homology"/>
<dbReference type="Pfam" id="PF19278">
    <property type="entry name" value="Hydant_A_C"/>
    <property type="match status" value="1"/>
</dbReference>
<dbReference type="RefSeq" id="WP_128626037.1">
    <property type="nucleotide sequence ID" value="NZ_RKST01000001.1"/>
</dbReference>
<feature type="domain" description="Hydantoinase/oxoprolinase N-terminal" evidence="5">
    <location>
        <begin position="8"/>
        <end position="186"/>
    </location>
</feature>
<dbReference type="Pfam" id="PF02538">
    <property type="entry name" value="Hydantoinase_B"/>
    <property type="match status" value="1"/>
</dbReference>
<evidence type="ECO:0000259" key="4">
    <source>
        <dbReference type="Pfam" id="PF02538"/>
    </source>
</evidence>
<dbReference type="InterPro" id="IPR003692">
    <property type="entry name" value="Hydantoinase_B"/>
</dbReference>
<feature type="region of interest" description="Disordered" evidence="2">
    <location>
        <begin position="1211"/>
        <end position="1240"/>
    </location>
</feature>
<accession>A0A432VC95</accession>
<keyword evidence="8" id="KW-1185">Reference proteome</keyword>
<feature type="domain" description="Hydantoinase A/oxoprolinase" evidence="3">
    <location>
        <begin position="206"/>
        <end position="522"/>
    </location>
</feature>
<evidence type="ECO:0000259" key="6">
    <source>
        <dbReference type="Pfam" id="PF19278"/>
    </source>
</evidence>
<dbReference type="InterPro" id="IPR008040">
    <property type="entry name" value="Hydant_A_N"/>
</dbReference>
<dbReference type="InterPro" id="IPR045079">
    <property type="entry name" value="Oxoprolinase-like"/>
</dbReference>
<comment type="caution">
    <text evidence="7">The sequence shown here is derived from an EMBL/GenBank/DDBJ whole genome shotgun (WGS) entry which is preliminary data.</text>
</comment>
<feature type="region of interest" description="Disordered" evidence="2">
    <location>
        <begin position="236"/>
        <end position="268"/>
    </location>
</feature>
<dbReference type="PANTHER" id="PTHR11365">
    <property type="entry name" value="5-OXOPROLINASE RELATED"/>
    <property type="match status" value="1"/>
</dbReference>
<dbReference type="GO" id="GO:0006749">
    <property type="term" value="P:glutathione metabolic process"/>
    <property type="evidence" value="ECO:0007669"/>
    <property type="project" value="TreeGrafter"/>
</dbReference>
<dbReference type="PANTHER" id="PTHR11365:SF23">
    <property type="entry name" value="HYPOTHETICAL 5-OXOPROLINASE (EUROFUNG)-RELATED"/>
    <property type="match status" value="1"/>
</dbReference>
<evidence type="ECO:0000259" key="5">
    <source>
        <dbReference type="Pfam" id="PF05378"/>
    </source>
</evidence>
<dbReference type="Pfam" id="PF05378">
    <property type="entry name" value="Hydant_A_N"/>
    <property type="match status" value="1"/>
</dbReference>
<organism evidence="7 8">
    <name type="scientific">Borborobacter arsenicus</name>
    <dbReference type="NCBI Taxonomy" id="1851146"/>
    <lineage>
        <taxon>Bacteria</taxon>
        <taxon>Pseudomonadati</taxon>
        <taxon>Pseudomonadota</taxon>
        <taxon>Alphaproteobacteria</taxon>
        <taxon>Hyphomicrobiales</taxon>
        <taxon>Phyllobacteriaceae</taxon>
        <taxon>Borborobacter</taxon>
    </lineage>
</organism>
<name>A0A432VC95_9HYPH</name>
<dbReference type="OrthoDB" id="9759608at2"/>
<gene>
    <name evidence="7" type="ORF">EET67_02640</name>
</gene>
<evidence type="ECO:0000256" key="2">
    <source>
        <dbReference type="SAM" id="MobiDB-lite"/>
    </source>
</evidence>
<evidence type="ECO:0000259" key="3">
    <source>
        <dbReference type="Pfam" id="PF01968"/>
    </source>
</evidence>
<feature type="domain" description="Acetophenone carboxylase-like C-terminal" evidence="6">
    <location>
        <begin position="544"/>
        <end position="699"/>
    </location>
</feature>
<dbReference type="GO" id="GO:0017168">
    <property type="term" value="F:5-oxoprolinase (ATP-hydrolyzing) activity"/>
    <property type="evidence" value="ECO:0007669"/>
    <property type="project" value="TreeGrafter"/>
</dbReference>
<feature type="region of interest" description="Disordered" evidence="2">
    <location>
        <begin position="835"/>
        <end position="863"/>
    </location>
</feature>
<sequence length="1269" mass="136728">MKAKRWDFWIDRGGTFTDIIGRDPNGVLHPHKLLSENPEAYRDAAIHGIRDLLGIPVGRPIPPGLIGDIKMGTTVATNALLERKGDRVLLLITKGFRDALRIAYQARPDIFAKQIILPEQLYERVVEVEERVRADGSVEQALDPDATLPSIEQARADGIDAVAIVFMHAWKFPEHEQKVAQACRDAGFGQVSVSHEVSPLIKLVGRGDTAVVDAYLSPILSRYVQRVATELGIEAGQRAKPASATARRPLPAAQAEASEQSERSAESPRLMFMMSSGGLTAAEKFQGKDALLSGPAGGVVGMAETARLAGFDKVIGFDMGGTSTDVAHFDSDYERAFDTEVAGVRVRAPMMRIHTVAAGGGSILHYTSGRFQAGPDSAGANPGPACYRRGGPLAVTDANVMLGKLQPDFFPAIFGPNQDEPLDAEIVRRKFEELAVEIGDSRSPETVAEGFITIAVENMANAIKKISVQRGHDVTEYLLNCFGGAGGQHACLVADALGMESVLIHPFSGLLSAYGIGLSSVFASRQQALLQPLADESLPDIGDLIAALGKEVLAELGDQGIAEADVSSRPLLHVRYDGTDTTLPVSFETGSIEAAIKSFEAAHKAQFGFVYDDKPMIVEAVSVEGTDMAGSGGDEPLQEVAEQSPEPGEKRKLHSDGAWHDAGIFRREAMSPGCKVGGPALIIESHQTIVVEPGWQAEITARNHILMRRIAKKRRMAALGTEADPVMLEVFNNLFMSIAEQMGLTLQNTSHSVNIKERLDFSCAVFEKNGALVANAPHIPVHLGSMDRSVETIIRLNEGDIHPGDVFALNAPYNGGTHLPDITVVTPVFEEAGSSTSPLWGGRAEGAETPTPDLRSDPPHKGEGKERRILFWVASRGHHADVGGTAPGSMTPMATTVDEEGILFDNFRLVERGRFREKALHDLLTNHSYPARNPSQNIADLKAQIAANEKGAAELRKMVAHFGLEVVEAYMGHVQDNAAESVRRVLERLPDSSHYEYPTDTGQVIRVKITVDRKKREATVDFTGTSKVEKNNFNAPEPVARAAVLYAFRVMVEGNIPMNAGCLRPINIVIPEGCMLKPTYPAAVVAGNVETSQHVTNAIFGAMGALANAQGTMNNLTFGNDRYQYYETICSGSPAGRMNSGQGFHGTPGVHTHMTNSRLTDPEILELRFPVVLEDFHIREGSGGEGKWHAGDGTRRTIRFLERMECAILSSHRNRPPKGIDGGGDGEAGATQVRRNDGTVETLRACDQTTLEAGEAVIVTTPTPGGFGR</sequence>
<comment type="similarity">
    <text evidence="1">Belongs to the oxoprolinase family.</text>
</comment>
<dbReference type="GO" id="GO:0005829">
    <property type="term" value="C:cytosol"/>
    <property type="evidence" value="ECO:0007669"/>
    <property type="project" value="TreeGrafter"/>
</dbReference>